<keyword evidence="2" id="KW-1185">Reference proteome</keyword>
<accession>A0ABR6VP94</accession>
<dbReference type="Gene3D" id="3.40.630.40">
    <property type="entry name" value="Zn-dependent exopeptidases"/>
    <property type="match status" value="1"/>
</dbReference>
<name>A0ABR6VP94_9BACT</name>
<dbReference type="Pfam" id="PF05013">
    <property type="entry name" value="FGase"/>
    <property type="match status" value="1"/>
</dbReference>
<comment type="caution">
    <text evidence="1">The sequence shown here is derived from an EMBL/GenBank/DDBJ whole genome shotgun (WGS) entry which is preliminary data.</text>
</comment>
<evidence type="ECO:0000313" key="2">
    <source>
        <dbReference type="Proteomes" id="UP000659698"/>
    </source>
</evidence>
<evidence type="ECO:0000313" key="1">
    <source>
        <dbReference type="EMBL" id="MBC3538755.1"/>
    </source>
</evidence>
<proteinExistence type="predicted"/>
<dbReference type="Proteomes" id="UP000659698">
    <property type="component" value="Unassembled WGS sequence"/>
</dbReference>
<dbReference type="SUPFAM" id="SSF53187">
    <property type="entry name" value="Zn-dependent exopeptidases"/>
    <property type="match status" value="1"/>
</dbReference>
<sequence>MPTICLLTCEHAGFEVPAEYASLFKGKEEVLYSHKAIDFGALRLARHMAQTLALPLYYTTYSRLLIEANRSPDSEELFSEFTKKLPNTEKQRILETYYAPHRAEVERKIRDEIAAGNQVLHLAVHTFTPVLEGKVREAEIGLLFDPARAREEAYAHQLKAELHRQNPARQVFYNSPYPGVDDGFPTYLRQKFSDAQYAGFELEINQKFFLNGEASVWQQLLDEMTSAVKAVLKT</sequence>
<dbReference type="InterPro" id="IPR007709">
    <property type="entry name" value="N-FG_amidohydro"/>
</dbReference>
<reference evidence="1 2" key="1">
    <citation type="journal article" date="2019" name="Int. J. Syst. Evol. Microbiol.">
        <title>Rufibacter sediminis sp. nov., isolated from freshwater lake sediment.</title>
        <authorList>
            <person name="Qu J.H."/>
            <person name="Zhang L.J."/>
            <person name="Fu Y.H."/>
            <person name="Li H.F."/>
        </authorList>
    </citation>
    <scope>NUCLEOTIDE SEQUENCE [LARGE SCALE GENOMIC DNA]</scope>
    <source>
        <strain evidence="1 2">H-1</strain>
    </source>
</reference>
<dbReference type="EMBL" id="JACOAF010000008">
    <property type="protein sequence ID" value="MBC3538755.1"/>
    <property type="molecule type" value="Genomic_DNA"/>
</dbReference>
<dbReference type="RefSeq" id="WP_186633024.1">
    <property type="nucleotide sequence ID" value="NZ_JACOAF010000008.1"/>
</dbReference>
<organism evidence="1 2">
    <name type="scientific">Rufibacter sediminis</name>
    <dbReference type="NCBI Taxonomy" id="2762756"/>
    <lineage>
        <taxon>Bacteria</taxon>
        <taxon>Pseudomonadati</taxon>
        <taxon>Bacteroidota</taxon>
        <taxon>Cytophagia</taxon>
        <taxon>Cytophagales</taxon>
        <taxon>Hymenobacteraceae</taxon>
        <taxon>Rufibacter</taxon>
    </lineage>
</organism>
<gene>
    <name evidence="1" type="ORF">H7U12_03625</name>
</gene>
<protein>
    <submittedName>
        <fullName evidence="1">N-formylglutamate amidohydrolase</fullName>
    </submittedName>
</protein>